<feature type="non-terminal residue" evidence="2">
    <location>
        <position position="1"/>
    </location>
</feature>
<comment type="caution">
    <text evidence="2">The sequence shown here is derived from an EMBL/GenBank/DDBJ whole genome shotgun (WGS) entry which is preliminary data.</text>
</comment>
<name>A0AAV5TCT6_9BILA</name>
<dbReference type="PANTHER" id="PTHR45830:SF15">
    <property type="entry name" value="SERPENTINE RECEPTOR, CLASS I"/>
    <property type="match status" value="1"/>
</dbReference>
<reference evidence="2" key="1">
    <citation type="submission" date="2023-10" db="EMBL/GenBank/DDBJ databases">
        <title>Genome assembly of Pristionchus species.</title>
        <authorList>
            <person name="Yoshida K."/>
            <person name="Sommer R.J."/>
        </authorList>
    </citation>
    <scope>NUCLEOTIDE SEQUENCE</scope>
    <source>
        <strain evidence="2">RS0144</strain>
    </source>
</reference>
<feature type="transmembrane region" description="Helical" evidence="1">
    <location>
        <begin position="119"/>
        <end position="138"/>
    </location>
</feature>
<evidence type="ECO:0008006" key="4">
    <source>
        <dbReference type="Google" id="ProtNLM"/>
    </source>
</evidence>
<evidence type="ECO:0000313" key="2">
    <source>
        <dbReference type="EMBL" id="GMS91883.1"/>
    </source>
</evidence>
<feature type="transmembrane region" description="Helical" evidence="1">
    <location>
        <begin position="185"/>
        <end position="209"/>
    </location>
</feature>
<proteinExistence type="predicted"/>
<feature type="non-terminal residue" evidence="2">
    <location>
        <position position="258"/>
    </location>
</feature>
<keyword evidence="1" id="KW-0812">Transmembrane</keyword>
<keyword evidence="1" id="KW-0472">Membrane</keyword>
<sequence>ESTVMYCDGTLLYGFSYDRAYFLDAIERLQAWLPLFNTLTVHPMMLFLLWDMSKLGADIRIGYLFKEANLLVVTILNFQLTLFFFDWCFNFTLRLYGNMPYATFYCGGPICNHIGTTTIHFLMAIVITANVPCFIFLLGQLKMLGISLAVSGPIPVILTIDSVKRLNAFRMASMSDRTHQMTSKLLSVFHWQIGVALVHMIFPLTMLFATMMIDLHENTCALVLIAMRIFGILALTFDPLHFTLIFIIKTGGLQKVRQ</sequence>
<keyword evidence="3" id="KW-1185">Reference proteome</keyword>
<evidence type="ECO:0000256" key="1">
    <source>
        <dbReference type="SAM" id="Phobius"/>
    </source>
</evidence>
<dbReference type="PANTHER" id="PTHR45830">
    <property type="entry name" value="SERPENTINE RECEPTOR, CLASS I"/>
    <property type="match status" value="1"/>
</dbReference>
<gene>
    <name evidence="2" type="ORF">PENTCL1PPCAC_14058</name>
</gene>
<organism evidence="2 3">
    <name type="scientific">Pristionchus entomophagus</name>
    <dbReference type="NCBI Taxonomy" id="358040"/>
    <lineage>
        <taxon>Eukaryota</taxon>
        <taxon>Metazoa</taxon>
        <taxon>Ecdysozoa</taxon>
        <taxon>Nematoda</taxon>
        <taxon>Chromadorea</taxon>
        <taxon>Rhabditida</taxon>
        <taxon>Rhabditina</taxon>
        <taxon>Diplogasteromorpha</taxon>
        <taxon>Diplogasteroidea</taxon>
        <taxon>Neodiplogasteridae</taxon>
        <taxon>Pristionchus</taxon>
    </lineage>
</organism>
<keyword evidence="1" id="KW-1133">Transmembrane helix</keyword>
<dbReference type="AlphaFoldDB" id="A0AAV5TCT6"/>
<protein>
    <recommendedName>
        <fullName evidence="4">G protein-coupled receptor</fullName>
    </recommendedName>
</protein>
<feature type="transmembrane region" description="Helical" evidence="1">
    <location>
        <begin position="221"/>
        <end position="248"/>
    </location>
</feature>
<feature type="transmembrane region" description="Helical" evidence="1">
    <location>
        <begin position="70"/>
        <end position="89"/>
    </location>
</feature>
<dbReference type="EMBL" id="BTSX01000004">
    <property type="protein sequence ID" value="GMS91883.1"/>
    <property type="molecule type" value="Genomic_DNA"/>
</dbReference>
<evidence type="ECO:0000313" key="3">
    <source>
        <dbReference type="Proteomes" id="UP001432027"/>
    </source>
</evidence>
<dbReference type="Proteomes" id="UP001432027">
    <property type="component" value="Unassembled WGS sequence"/>
</dbReference>
<feature type="transmembrane region" description="Helical" evidence="1">
    <location>
        <begin position="31"/>
        <end position="50"/>
    </location>
</feature>
<accession>A0AAV5TCT6</accession>